<evidence type="ECO:0000256" key="1">
    <source>
        <dbReference type="SAM" id="MobiDB-lite"/>
    </source>
</evidence>
<keyword evidence="2" id="KW-0812">Transmembrane</keyword>
<dbReference type="Pfam" id="PF07885">
    <property type="entry name" value="Ion_trans_2"/>
    <property type="match status" value="1"/>
</dbReference>
<evidence type="ECO:0000256" key="2">
    <source>
        <dbReference type="SAM" id="Phobius"/>
    </source>
</evidence>
<feature type="transmembrane region" description="Helical" evidence="2">
    <location>
        <begin position="223"/>
        <end position="242"/>
    </location>
</feature>
<reference evidence="5" key="1">
    <citation type="journal article" date="2019" name="Int. J. Syst. Evol. Microbiol.">
        <title>The Global Catalogue of Microorganisms (GCM) 10K type strain sequencing project: providing services to taxonomists for standard genome sequencing and annotation.</title>
        <authorList>
            <consortium name="The Broad Institute Genomics Platform"/>
            <consortium name="The Broad Institute Genome Sequencing Center for Infectious Disease"/>
            <person name="Wu L."/>
            <person name="Ma J."/>
        </authorList>
    </citation>
    <scope>NUCLEOTIDE SEQUENCE [LARGE SCALE GENOMIC DNA]</scope>
    <source>
        <strain evidence="5">JCM 17809</strain>
    </source>
</reference>
<dbReference type="Gene3D" id="1.10.287.70">
    <property type="match status" value="1"/>
</dbReference>
<feature type="transmembrane region" description="Helical" evidence="2">
    <location>
        <begin position="125"/>
        <end position="143"/>
    </location>
</feature>
<feature type="domain" description="Potassium channel" evidence="3">
    <location>
        <begin position="185"/>
        <end position="241"/>
    </location>
</feature>
<dbReference type="EMBL" id="BAABGM010000013">
    <property type="protein sequence ID" value="GAA4405629.1"/>
    <property type="molecule type" value="Genomic_DNA"/>
</dbReference>
<feature type="transmembrane region" description="Helical" evidence="2">
    <location>
        <begin position="150"/>
        <end position="171"/>
    </location>
</feature>
<organism evidence="4 5">
    <name type="scientific">Fodinibacter luteus</name>
    <dbReference type="NCBI Taxonomy" id="552064"/>
    <lineage>
        <taxon>Bacteria</taxon>
        <taxon>Bacillati</taxon>
        <taxon>Actinomycetota</taxon>
        <taxon>Actinomycetes</taxon>
        <taxon>Micrococcales</taxon>
        <taxon>Intrasporangiaceae</taxon>
        <taxon>Fodinibacter (ex Wang et al. 2009)</taxon>
    </lineage>
</organism>
<comment type="caution">
    <text evidence="4">The sequence shown here is derived from an EMBL/GenBank/DDBJ whole genome shotgun (WGS) entry which is preliminary data.</text>
</comment>
<evidence type="ECO:0000313" key="5">
    <source>
        <dbReference type="Proteomes" id="UP001500945"/>
    </source>
</evidence>
<sequence length="248" mass="26176">MTEAPASAEEQAPPGGRPPHRGLKDVWRDWRAAPEDRFGVLLTFVLLTIVVSSLVDVGASYGESLAAHTMSGAALVAAARATGMRPGPRRFVEAAVGVSLGFLVLVAVFEAASGTAVPDASRADPVWLVVVLMVPVLVIRRLMRHTVVGLRTVLGTIAAYLQIAVAYAAVYQAVDAWSSAWLFGEPLTSSVYTYLSLTTISTLGIGDVAPATDLARLLVSSEAVFGQLFLVTVVAIVVARFATTSRRE</sequence>
<gene>
    <name evidence="4" type="ORF">GCM10023168_19470</name>
</gene>
<accession>A0ABP8KEX3</accession>
<dbReference type="Proteomes" id="UP001500945">
    <property type="component" value="Unassembled WGS sequence"/>
</dbReference>
<feature type="region of interest" description="Disordered" evidence="1">
    <location>
        <begin position="1"/>
        <end position="22"/>
    </location>
</feature>
<protein>
    <recommendedName>
        <fullName evidence="3">Potassium channel domain-containing protein</fullName>
    </recommendedName>
</protein>
<evidence type="ECO:0000313" key="4">
    <source>
        <dbReference type="EMBL" id="GAA4405629.1"/>
    </source>
</evidence>
<keyword evidence="2" id="KW-0472">Membrane</keyword>
<keyword evidence="5" id="KW-1185">Reference proteome</keyword>
<name>A0ABP8KEX3_9MICO</name>
<feature type="transmembrane region" description="Helical" evidence="2">
    <location>
        <begin position="61"/>
        <end position="79"/>
    </location>
</feature>
<dbReference type="SUPFAM" id="SSF81324">
    <property type="entry name" value="Voltage-gated potassium channels"/>
    <property type="match status" value="1"/>
</dbReference>
<keyword evidence="2" id="KW-1133">Transmembrane helix</keyword>
<proteinExistence type="predicted"/>
<feature type="compositionally biased region" description="Low complexity" evidence="1">
    <location>
        <begin position="1"/>
        <end position="14"/>
    </location>
</feature>
<dbReference type="InterPro" id="IPR013099">
    <property type="entry name" value="K_chnl_dom"/>
</dbReference>
<feature type="transmembrane region" description="Helical" evidence="2">
    <location>
        <begin position="38"/>
        <end position="55"/>
    </location>
</feature>
<dbReference type="RefSeq" id="WP_345205158.1">
    <property type="nucleotide sequence ID" value="NZ_BAABGM010000013.1"/>
</dbReference>
<feature type="transmembrane region" description="Helical" evidence="2">
    <location>
        <begin position="91"/>
        <end position="113"/>
    </location>
</feature>
<evidence type="ECO:0000259" key="3">
    <source>
        <dbReference type="Pfam" id="PF07885"/>
    </source>
</evidence>